<dbReference type="EMBL" id="JAULJE010000020">
    <property type="protein sequence ID" value="KAK1330913.1"/>
    <property type="molecule type" value="Genomic_DNA"/>
</dbReference>
<name>A0AA40LGQ9_CNENI</name>
<evidence type="ECO:0000313" key="1">
    <source>
        <dbReference type="EMBL" id="KAK1330913.1"/>
    </source>
</evidence>
<dbReference type="Proteomes" id="UP001177744">
    <property type="component" value="Unassembled WGS sequence"/>
</dbReference>
<evidence type="ECO:0000313" key="2">
    <source>
        <dbReference type="Proteomes" id="UP001177744"/>
    </source>
</evidence>
<proteinExistence type="predicted"/>
<keyword evidence="2" id="KW-1185">Reference proteome</keyword>
<accession>A0AA40LGQ9</accession>
<comment type="caution">
    <text evidence="1">The sequence shown here is derived from an EMBL/GenBank/DDBJ whole genome shotgun (WGS) entry which is preliminary data.</text>
</comment>
<gene>
    <name evidence="1" type="ORF">QTO34_008855</name>
</gene>
<reference evidence="1" key="1">
    <citation type="submission" date="2023-06" db="EMBL/GenBank/DDBJ databases">
        <title>Reference genome for the Northern bat (Eptesicus nilssonii), a most northern bat species.</title>
        <authorList>
            <person name="Laine V.N."/>
            <person name="Pulliainen A.T."/>
            <person name="Lilley T.M."/>
        </authorList>
    </citation>
    <scope>NUCLEOTIDE SEQUENCE</scope>
    <source>
        <strain evidence="1">BLF_Eptnil</strain>
        <tissue evidence="1">Kidney</tissue>
    </source>
</reference>
<protein>
    <submittedName>
        <fullName evidence="1">Uncharacterized protein</fullName>
    </submittedName>
</protein>
<sequence length="71" mass="7924">MTIWTSFRATFRTKPGLRGPAKAAGADHLQNHLLEAHLLWVQLWVLLLPALLPPNLLPPLLCEQLLPALLL</sequence>
<organism evidence="1 2">
    <name type="scientific">Cnephaeus nilssonii</name>
    <name type="common">Northern bat</name>
    <name type="synonym">Eptesicus nilssonii</name>
    <dbReference type="NCBI Taxonomy" id="3371016"/>
    <lineage>
        <taxon>Eukaryota</taxon>
        <taxon>Metazoa</taxon>
        <taxon>Chordata</taxon>
        <taxon>Craniata</taxon>
        <taxon>Vertebrata</taxon>
        <taxon>Euteleostomi</taxon>
        <taxon>Mammalia</taxon>
        <taxon>Eutheria</taxon>
        <taxon>Laurasiatheria</taxon>
        <taxon>Chiroptera</taxon>
        <taxon>Yangochiroptera</taxon>
        <taxon>Vespertilionidae</taxon>
        <taxon>Cnephaeus</taxon>
    </lineage>
</organism>
<dbReference type="AlphaFoldDB" id="A0AA40LGQ9"/>